<reference evidence="2 3" key="1">
    <citation type="submission" date="2023-11" db="EMBL/GenBank/DDBJ databases">
        <title>Halocaridina rubra genome assembly.</title>
        <authorList>
            <person name="Smith C."/>
        </authorList>
    </citation>
    <scope>NUCLEOTIDE SEQUENCE [LARGE SCALE GENOMIC DNA]</scope>
    <source>
        <strain evidence="2">EP-1</strain>
        <tissue evidence="2">Whole</tissue>
    </source>
</reference>
<organism evidence="2 3">
    <name type="scientific">Halocaridina rubra</name>
    <name type="common">Hawaiian red shrimp</name>
    <dbReference type="NCBI Taxonomy" id="373956"/>
    <lineage>
        <taxon>Eukaryota</taxon>
        <taxon>Metazoa</taxon>
        <taxon>Ecdysozoa</taxon>
        <taxon>Arthropoda</taxon>
        <taxon>Crustacea</taxon>
        <taxon>Multicrustacea</taxon>
        <taxon>Malacostraca</taxon>
        <taxon>Eumalacostraca</taxon>
        <taxon>Eucarida</taxon>
        <taxon>Decapoda</taxon>
        <taxon>Pleocyemata</taxon>
        <taxon>Caridea</taxon>
        <taxon>Atyoidea</taxon>
        <taxon>Atyidae</taxon>
        <taxon>Halocaridina</taxon>
    </lineage>
</organism>
<evidence type="ECO:0000313" key="2">
    <source>
        <dbReference type="EMBL" id="KAK7076341.1"/>
    </source>
</evidence>
<evidence type="ECO:0000313" key="3">
    <source>
        <dbReference type="Proteomes" id="UP001381693"/>
    </source>
</evidence>
<keyword evidence="3" id="KW-1185">Reference proteome</keyword>
<sequence>MDFIRASEAVLCMARIPCGILAIHRTASDPFMISICKKKKKKKEEEEEEEEEEEVRKPGALSNKI</sequence>
<name>A0AAN9A122_HALRR</name>
<dbReference type="Proteomes" id="UP001381693">
    <property type="component" value="Unassembled WGS sequence"/>
</dbReference>
<gene>
    <name evidence="2" type="ORF">SK128_021521</name>
</gene>
<dbReference type="AlphaFoldDB" id="A0AAN9A122"/>
<accession>A0AAN9A122</accession>
<proteinExistence type="predicted"/>
<protein>
    <submittedName>
        <fullName evidence="2">Uncharacterized protein</fullName>
    </submittedName>
</protein>
<comment type="caution">
    <text evidence="2">The sequence shown here is derived from an EMBL/GenBank/DDBJ whole genome shotgun (WGS) entry which is preliminary data.</text>
</comment>
<feature type="region of interest" description="Disordered" evidence="1">
    <location>
        <begin position="41"/>
        <end position="65"/>
    </location>
</feature>
<dbReference type="EMBL" id="JAXCGZ010009715">
    <property type="protein sequence ID" value="KAK7076341.1"/>
    <property type="molecule type" value="Genomic_DNA"/>
</dbReference>
<evidence type="ECO:0000256" key="1">
    <source>
        <dbReference type="SAM" id="MobiDB-lite"/>
    </source>
</evidence>